<evidence type="ECO:0000313" key="2">
    <source>
        <dbReference type="EMBL" id="KAG2551610.1"/>
    </source>
</evidence>
<feature type="transmembrane region" description="Helical" evidence="1">
    <location>
        <begin position="85"/>
        <end position="108"/>
    </location>
</feature>
<keyword evidence="1" id="KW-0812">Transmembrane</keyword>
<gene>
    <name evidence="2" type="ORF">PVAP13_9KG406401</name>
</gene>
<accession>A0A8T0NQA0</accession>
<reference evidence="2" key="1">
    <citation type="submission" date="2020-05" db="EMBL/GenBank/DDBJ databases">
        <title>WGS assembly of Panicum virgatum.</title>
        <authorList>
            <person name="Lovell J.T."/>
            <person name="Jenkins J."/>
            <person name="Shu S."/>
            <person name="Juenger T.E."/>
            <person name="Schmutz J."/>
        </authorList>
    </citation>
    <scope>NUCLEOTIDE SEQUENCE</scope>
    <source>
        <strain evidence="2">AP13</strain>
    </source>
</reference>
<dbReference type="Proteomes" id="UP000823388">
    <property type="component" value="Chromosome 9K"/>
</dbReference>
<keyword evidence="3" id="KW-1185">Reference proteome</keyword>
<evidence type="ECO:0000313" key="3">
    <source>
        <dbReference type="Proteomes" id="UP000823388"/>
    </source>
</evidence>
<evidence type="ECO:0000256" key="1">
    <source>
        <dbReference type="SAM" id="Phobius"/>
    </source>
</evidence>
<protein>
    <submittedName>
        <fullName evidence="2">Uncharacterized protein</fullName>
    </submittedName>
</protein>
<keyword evidence="1" id="KW-0472">Membrane</keyword>
<dbReference type="AlphaFoldDB" id="A0A8T0NQA0"/>
<dbReference type="EMBL" id="CM029053">
    <property type="protein sequence ID" value="KAG2551610.1"/>
    <property type="molecule type" value="Genomic_DNA"/>
</dbReference>
<keyword evidence="1" id="KW-1133">Transmembrane helix</keyword>
<name>A0A8T0NQA0_PANVG</name>
<organism evidence="2 3">
    <name type="scientific">Panicum virgatum</name>
    <name type="common">Blackwell switchgrass</name>
    <dbReference type="NCBI Taxonomy" id="38727"/>
    <lineage>
        <taxon>Eukaryota</taxon>
        <taxon>Viridiplantae</taxon>
        <taxon>Streptophyta</taxon>
        <taxon>Embryophyta</taxon>
        <taxon>Tracheophyta</taxon>
        <taxon>Spermatophyta</taxon>
        <taxon>Magnoliopsida</taxon>
        <taxon>Liliopsida</taxon>
        <taxon>Poales</taxon>
        <taxon>Poaceae</taxon>
        <taxon>PACMAD clade</taxon>
        <taxon>Panicoideae</taxon>
        <taxon>Panicodae</taxon>
        <taxon>Paniceae</taxon>
        <taxon>Panicinae</taxon>
        <taxon>Panicum</taxon>
        <taxon>Panicum sect. Hiantes</taxon>
    </lineage>
</organism>
<sequence length="125" mass="14723">MPRRMVMARKGFWGKEAWLLRPLLLCTQQWNKLRPFGIALGIRCFYYFKHMGMPSSRWSVGILQVWTSQAHDPNRSHAFSRSKGLVVCSNMLYFLLYLFLLLNFFLYAHQLLFFSCGVKVVQLPV</sequence>
<proteinExistence type="predicted"/>
<comment type="caution">
    <text evidence="2">The sequence shown here is derived from an EMBL/GenBank/DDBJ whole genome shotgun (WGS) entry which is preliminary data.</text>
</comment>